<organism evidence="1 2">
    <name type="scientific">Forsythia ovata</name>
    <dbReference type="NCBI Taxonomy" id="205694"/>
    <lineage>
        <taxon>Eukaryota</taxon>
        <taxon>Viridiplantae</taxon>
        <taxon>Streptophyta</taxon>
        <taxon>Embryophyta</taxon>
        <taxon>Tracheophyta</taxon>
        <taxon>Spermatophyta</taxon>
        <taxon>Magnoliopsida</taxon>
        <taxon>eudicotyledons</taxon>
        <taxon>Gunneridae</taxon>
        <taxon>Pentapetalae</taxon>
        <taxon>asterids</taxon>
        <taxon>lamiids</taxon>
        <taxon>Lamiales</taxon>
        <taxon>Oleaceae</taxon>
        <taxon>Forsythieae</taxon>
        <taxon>Forsythia</taxon>
    </lineage>
</organism>
<comment type="caution">
    <text evidence="1">The sequence shown here is derived from an EMBL/GenBank/DDBJ whole genome shotgun (WGS) entry which is preliminary data.</text>
</comment>
<protein>
    <submittedName>
        <fullName evidence="1">Uncharacterized protein</fullName>
    </submittedName>
</protein>
<proteinExistence type="predicted"/>
<dbReference type="Proteomes" id="UP001604277">
    <property type="component" value="Unassembled WGS sequence"/>
</dbReference>
<keyword evidence="2" id="KW-1185">Reference proteome</keyword>
<dbReference type="AlphaFoldDB" id="A0ABD1S044"/>
<gene>
    <name evidence="1" type="ORF">Fot_37827</name>
</gene>
<sequence>MSDQPVLPKKGVVPGMASIYPPSSNVLNTTQRRINEDKASITRKYIPCTAWKDIVSRIQNLILKVAGGFWSYPCTTKAALHVHISTANKAGEYWTLFPQNDSINLPFTSI</sequence>
<dbReference type="EMBL" id="JBFOLJ010000011">
    <property type="protein sequence ID" value="KAL2494070.1"/>
    <property type="molecule type" value="Genomic_DNA"/>
</dbReference>
<evidence type="ECO:0000313" key="2">
    <source>
        <dbReference type="Proteomes" id="UP001604277"/>
    </source>
</evidence>
<evidence type="ECO:0000313" key="1">
    <source>
        <dbReference type="EMBL" id="KAL2494070.1"/>
    </source>
</evidence>
<accession>A0ABD1S044</accession>
<name>A0ABD1S044_9LAMI</name>
<reference evidence="2" key="1">
    <citation type="submission" date="2024-07" db="EMBL/GenBank/DDBJ databases">
        <title>Two chromosome-level genome assemblies of Korean endemic species Abeliophyllum distichum and Forsythia ovata (Oleaceae).</title>
        <authorList>
            <person name="Jang H."/>
        </authorList>
    </citation>
    <scope>NUCLEOTIDE SEQUENCE [LARGE SCALE GENOMIC DNA]</scope>
</reference>